<reference evidence="14 15" key="1">
    <citation type="submission" date="2024-01" db="EMBL/GenBank/DDBJ databases">
        <authorList>
            <consortium name="Genoscope - CEA"/>
            <person name="William W."/>
        </authorList>
    </citation>
    <scope>NUCLEOTIDE SEQUENCE [LARGE SCALE GENOMIC DNA]</scope>
    <source>
        <strain evidence="14 15">29B2s-10</strain>
    </source>
</reference>
<protein>
    <recommendedName>
        <fullName evidence="9">Protein farnesyltransferase/geranylgeranyltransferase type-1 subunit alpha</fullName>
        <ecNumber evidence="4">2.5.1.58</ecNumber>
        <ecNumber evidence="3">2.5.1.59</ecNumber>
    </recommendedName>
    <alternativeName>
        <fullName evidence="12">CAAX farnesyltransferase subunit alpha</fullName>
    </alternativeName>
    <alternativeName>
        <fullName evidence="11">FTase-alpha</fullName>
    </alternativeName>
    <alternativeName>
        <fullName evidence="10">Ras proteins prenyltransferase subunit alpha</fullName>
    </alternativeName>
    <alternativeName>
        <fullName evidence="13">Type I protein geranyl-geranyltransferase subunit alpha</fullName>
    </alternativeName>
</protein>
<accession>A0ABP0EPN2</accession>
<evidence type="ECO:0000256" key="5">
    <source>
        <dbReference type="ARBA" id="ARBA00022602"/>
    </source>
</evidence>
<keyword evidence="8" id="KW-0460">Magnesium</keyword>
<dbReference type="EC" id="2.5.1.58" evidence="4"/>
<evidence type="ECO:0000256" key="3">
    <source>
        <dbReference type="ARBA" id="ARBA00012700"/>
    </source>
</evidence>
<evidence type="ECO:0000256" key="7">
    <source>
        <dbReference type="ARBA" id="ARBA00022737"/>
    </source>
</evidence>
<evidence type="ECO:0000256" key="1">
    <source>
        <dbReference type="ARBA" id="ARBA00001946"/>
    </source>
</evidence>
<dbReference type="SUPFAM" id="SSF48439">
    <property type="entry name" value="Protein prenylyltransferase"/>
    <property type="match status" value="1"/>
</dbReference>
<evidence type="ECO:0000256" key="12">
    <source>
        <dbReference type="ARBA" id="ARBA00043086"/>
    </source>
</evidence>
<evidence type="ECO:0000256" key="4">
    <source>
        <dbReference type="ARBA" id="ARBA00012702"/>
    </source>
</evidence>
<keyword evidence="15" id="KW-1185">Reference proteome</keyword>
<evidence type="ECO:0000256" key="11">
    <source>
        <dbReference type="ARBA" id="ARBA00042436"/>
    </source>
</evidence>
<comment type="cofactor">
    <cofactor evidence="1">
        <name>Mg(2+)</name>
        <dbReference type="ChEBI" id="CHEBI:18420"/>
    </cofactor>
</comment>
<dbReference type="Proteomes" id="UP001497600">
    <property type="component" value="Chromosome H"/>
</dbReference>
<dbReference type="PROSITE" id="PS51147">
    <property type="entry name" value="PFTA"/>
    <property type="match status" value="5"/>
</dbReference>
<keyword evidence="5" id="KW-0637">Prenyltransferase</keyword>
<proteinExistence type="inferred from homology"/>
<dbReference type="PANTHER" id="PTHR11129:SF1">
    <property type="entry name" value="PROTEIN FARNESYLTRANSFERASE_GERANYLGERANYLTRANSFERASE TYPE-1 SUBUNIT ALPHA"/>
    <property type="match status" value="1"/>
</dbReference>
<evidence type="ECO:0000256" key="8">
    <source>
        <dbReference type="ARBA" id="ARBA00022842"/>
    </source>
</evidence>
<name>A0ABP0EPN2_9ASCO</name>
<evidence type="ECO:0000256" key="13">
    <source>
        <dbReference type="ARBA" id="ARBA00043219"/>
    </source>
</evidence>
<evidence type="ECO:0000256" key="9">
    <source>
        <dbReference type="ARBA" id="ARBA00040965"/>
    </source>
</evidence>
<organism evidence="14 15">
    <name type="scientific">[Candida] anglica</name>
    <dbReference type="NCBI Taxonomy" id="148631"/>
    <lineage>
        <taxon>Eukaryota</taxon>
        <taxon>Fungi</taxon>
        <taxon>Dikarya</taxon>
        <taxon>Ascomycota</taxon>
        <taxon>Saccharomycotina</taxon>
        <taxon>Pichiomycetes</taxon>
        <taxon>Debaryomycetaceae</taxon>
        <taxon>Kurtzmaniella</taxon>
    </lineage>
</organism>
<sequence length="317" mass="38305">MNLTHDFSDVIPVKINEEEPQLCQILYSDEYKETMGLLLALLQKKEYSERALELTQEGIELLASHYTIWNYRYNILLRLNKDLFEELDWCEQLALENEKNYQIWNYRQLIIERILELELEDDTRTKKFNPYHEYPILAAMLGEDSKNHHVWSYRKWLVERFQLYNDEREILFVDNCLNEDLRNNSAWTHRYFIKFGNQDENKDDINVKIDKEISFAMEAIKVSPQNPSSWNYLIGIYRKFKKSLIELESFCLQFADININEQTEDVIKSTFALELLAKIFLEKKETLTALEIFKLLEDKYDPIRKNYWQYERSKLEV</sequence>
<evidence type="ECO:0000313" key="14">
    <source>
        <dbReference type="EMBL" id="CAK7921171.1"/>
    </source>
</evidence>
<dbReference type="Gene3D" id="1.25.40.120">
    <property type="entry name" value="Protein prenylyltransferase"/>
    <property type="match status" value="1"/>
</dbReference>
<evidence type="ECO:0000313" key="15">
    <source>
        <dbReference type="Proteomes" id="UP001497600"/>
    </source>
</evidence>
<dbReference type="Pfam" id="PF01239">
    <property type="entry name" value="PPTA"/>
    <property type="match status" value="5"/>
</dbReference>
<evidence type="ECO:0000256" key="2">
    <source>
        <dbReference type="ARBA" id="ARBA00006734"/>
    </source>
</evidence>
<evidence type="ECO:0000256" key="6">
    <source>
        <dbReference type="ARBA" id="ARBA00022679"/>
    </source>
</evidence>
<evidence type="ECO:0000256" key="10">
    <source>
        <dbReference type="ARBA" id="ARBA00041392"/>
    </source>
</evidence>
<comment type="similarity">
    <text evidence="2">Belongs to the protein prenyltransferase subunit alpha family.</text>
</comment>
<keyword evidence="6" id="KW-0808">Transferase</keyword>
<dbReference type="PANTHER" id="PTHR11129">
    <property type="entry name" value="PROTEIN FARNESYLTRANSFERASE ALPHA SUBUNIT/RAB GERANYLGERANYL TRANSFERASE ALPHA SUBUNIT"/>
    <property type="match status" value="1"/>
</dbReference>
<dbReference type="EC" id="2.5.1.59" evidence="3"/>
<dbReference type="InterPro" id="IPR002088">
    <property type="entry name" value="Prenyl_trans_a"/>
</dbReference>
<dbReference type="EMBL" id="OZ004260">
    <property type="protein sequence ID" value="CAK7921171.1"/>
    <property type="molecule type" value="Genomic_DNA"/>
</dbReference>
<gene>
    <name evidence="14" type="primary">RAM2</name>
    <name evidence="14" type="ORF">CAAN4_H10968</name>
</gene>
<keyword evidence="7" id="KW-0677">Repeat</keyword>